<protein>
    <submittedName>
        <fullName evidence="1">Uncharacterized protein</fullName>
    </submittedName>
</protein>
<accession>A0ABR1BKR5</accession>
<evidence type="ECO:0000313" key="2">
    <source>
        <dbReference type="Proteomes" id="UP001303046"/>
    </source>
</evidence>
<comment type="caution">
    <text evidence="1">The sequence shown here is derived from an EMBL/GenBank/DDBJ whole genome shotgun (WGS) entry which is preliminary data.</text>
</comment>
<organism evidence="1 2">
    <name type="scientific">Necator americanus</name>
    <name type="common">Human hookworm</name>
    <dbReference type="NCBI Taxonomy" id="51031"/>
    <lineage>
        <taxon>Eukaryota</taxon>
        <taxon>Metazoa</taxon>
        <taxon>Ecdysozoa</taxon>
        <taxon>Nematoda</taxon>
        <taxon>Chromadorea</taxon>
        <taxon>Rhabditida</taxon>
        <taxon>Rhabditina</taxon>
        <taxon>Rhabditomorpha</taxon>
        <taxon>Strongyloidea</taxon>
        <taxon>Ancylostomatidae</taxon>
        <taxon>Bunostominae</taxon>
        <taxon>Necator</taxon>
    </lineage>
</organism>
<dbReference type="Proteomes" id="UP001303046">
    <property type="component" value="Unassembled WGS sequence"/>
</dbReference>
<sequence length="77" mass="9063">MFFSWTTAHSSSTSWSILPTYFGCDHEIDMLCLRLMSIKSFETMHLKQQKKNSNDVIAFGAFNERFPAFILREYFIV</sequence>
<dbReference type="EMBL" id="JAVFWL010000001">
    <property type="protein sequence ID" value="KAK6727042.1"/>
    <property type="molecule type" value="Genomic_DNA"/>
</dbReference>
<evidence type="ECO:0000313" key="1">
    <source>
        <dbReference type="EMBL" id="KAK6727042.1"/>
    </source>
</evidence>
<keyword evidence="2" id="KW-1185">Reference proteome</keyword>
<reference evidence="1 2" key="1">
    <citation type="submission" date="2023-08" db="EMBL/GenBank/DDBJ databases">
        <title>A Necator americanus chromosomal reference genome.</title>
        <authorList>
            <person name="Ilik V."/>
            <person name="Petrzelkova K.J."/>
            <person name="Pardy F."/>
            <person name="Fuh T."/>
            <person name="Niatou-Singa F.S."/>
            <person name="Gouil Q."/>
            <person name="Baker L."/>
            <person name="Ritchie M.E."/>
            <person name="Jex A.R."/>
            <person name="Gazzola D."/>
            <person name="Li H."/>
            <person name="Toshio Fujiwara R."/>
            <person name="Zhan B."/>
            <person name="Aroian R.V."/>
            <person name="Pafco B."/>
            <person name="Schwarz E.M."/>
        </authorList>
    </citation>
    <scope>NUCLEOTIDE SEQUENCE [LARGE SCALE GENOMIC DNA]</scope>
    <source>
        <strain evidence="1 2">Aroian</strain>
        <tissue evidence="1">Whole animal</tissue>
    </source>
</reference>
<gene>
    <name evidence="1" type="primary">Necator_chrI.g1129</name>
    <name evidence="1" type="ORF">RB195_005005</name>
</gene>
<name>A0ABR1BKR5_NECAM</name>
<proteinExistence type="predicted"/>